<evidence type="ECO:0000313" key="2">
    <source>
        <dbReference type="EMBL" id="KAF1965411.1"/>
    </source>
</evidence>
<feature type="compositionally biased region" description="Low complexity" evidence="1">
    <location>
        <begin position="110"/>
        <end position="120"/>
    </location>
</feature>
<dbReference type="OrthoDB" id="10636964at2759"/>
<feature type="compositionally biased region" description="Basic and acidic residues" evidence="1">
    <location>
        <begin position="8"/>
        <end position="25"/>
    </location>
</feature>
<protein>
    <submittedName>
        <fullName evidence="2">Uncharacterized protein</fullName>
    </submittedName>
</protein>
<accession>A0A6A5UKF1</accession>
<feature type="region of interest" description="Disordered" evidence="1">
    <location>
        <begin position="1"/>
        <end position="25"/>
    </location>
</feature>
<feature type="region of interest" description="Disordered" evidence="1">
    <location>
        <begin position="102"/>
        <end position="122"/>
    </location>
</feature>
<evidence type="ECO:0000256" key="1">
    <source>
        <dbReference type="SAM" id="MobiDB-lite"/>
    </source>
</evidence>
<reference evidence="2" key="1">
    <citation type="journal article" date="2020" name="Stud. Mycol.">
        <title>101 Dothideomycetes genomes: a test case for predicting lifestyles and emergence of pathogens.</title>
        <authorList>
            <person name="Haridas S."/>
            <person name="Albert R."/>
            <person name="Binder M."/>
            <person name="Bloem J."/>
            <person name="Labutti K."/>
            <person name="Salamov A."/>
            <person name="Andreopoulos B."/>
            <person name="Baker S."/>
            <person name="Barry K."/>
            <person name="Bills G."/>
            <person name="Bluhm B."/>
            <person name="Cannon C."/>
            <person name="Castanera R."/>
            <person name="Culley D."/>
            <person name="Daum C."/>
            <person name="Ezra D."/>
            <person name="Gonzalez J."/>
            <person name="Henrissat B."/>
            <person name="Kuo A."/>
            <person name="Liang C."/>
            <person name="Lipzen A."/>
            <person name="Lutzoni F."/>
            <person name="Magnuson J."/>
            <person name="Mondo S."/>
            <person name="Nolan M."/>
            <person name="Ohm R."/>
            <person name="Pangilinan J."/>
            <person name="Park H.-J."/>
            <person name="Ramirez L."/>
            <person name="Alfaro M."/>
            <person name="Sun H."/>
            <person name="Tritt A."/>
            <person name="Yoshinaga Y."/>
            <person name="Zwiers L.-H."/>
            <person name="Turgeon B."/>
            <person name="Goodwin S."/>
            <person name="Spatafora J."/>
            <person name="Crous P."/>
            <person name="Grigoriev I."/>
        </authorList>
    </citation>
    <scope>NUCLEOTIDE SEQUENCE</scope>
    <source>
        <strain evidence="2">CBS 107.79</strain>
    </source>
</reference>
<dbReference type="AlphaFoldDB" id="A0A6A5UKF1"/>
<name>A0A6A5UKF1_9PLEO</name>
<gene>
    <name evidence="2" type="ORF">BU23DRAFT_604196</name>
</gene>
<organism evidence="2 3">
    <name type="scientific">Bimuria novae-zelandiae CBS 107.79</name>
    <dbReference type="NCBI Taxonomy" id="1447943"/>
    <lineage>
        <taxon>Eukaryota</taxon>
        <taxon>Fungi</taxon>
        <taxon>Dikarya</taxon>
        <taxon>Ascomycota</taxon>
        <taxon>Pezizomycotina</taxon>
        <taxon>Dothideomycetes</taxon>
        <taxon>Pleosporomycetidae</taxon>
        <taxon>Pleosporales</taxon>
        <taxon>Massarineae</taxon>
        <taxon>Didymosphaeriaceae</taxon>
        <taxon>Bimuria</taxon>
    </lineage>
</organism>
<evidence type="ECO:0000313" key="3">
    <source>
        <dbReference type="Proteomes" id="UP000800036"/>
    </source>
</evidence>
<proteinExistence type="predicted"/>
<dbReference type="EMBL" id="ML976762">
    <property type="protein sequence ID" value="KAF1965411.1"/>
    <property type="molecule type" value="Genomic_DNA"/>
</dbReference>
<dbReference type="Proteomes" id="UP000800036">
    <property type="component" value="Unassembled WGS sequence"/>
</dbReference>
<sequence>MAQPGPSEKAKNNGDPEKGKDSGISESRRIPLQQALGAGLVQKFEILGIANLLFLETKIQLAKDDLMDRIKANHIPKNKTEIAANDDSRILDLVLELTSQSHPDSKAKVGTETTTGGNENLVGSESLRPALQSLMSEVQVYNKAILQQRKILSLPAYDIIDPEANNDKIFRYFDEKSLPKRFKYANGARFNKFQVVHKSSSATGDYISLDPCTCSEVCPTGFAGLANLGSWTQANVPENVITLLRLVLLSMIPSGTIIALYAVPSVWGRLGFIVGESAIVIAVLARKLADGNVLAYMIGIKTHAYEFLWLSSHMPGANIRPVNILVLVI</sequence>
<keyword evidence="3" id="KW-1185">Reference proteome</keyword>